<gene>
    <name evidence="1" type="ORF">H8S64_20100</name>
</gene>
<dbReference type="RefSeq" id="WP_186978464.1">
    <property type="nucleotide sequence ID" value="NZ_JACOOH010000010.1"/>
</dbReference>
<dbReference type="InterPro" id="IPR013785">
    <property type="entry name" value="Aldolase_TIM"/>
</dbReference>
<dbReference type="EMBL" id="JACOOH010000010">
    <property type="protein sequence ID" value="MBC5623403.1"/>
    <property type="molecule type" value="Genomic_DNA"/>
</dbReference>
<proteinExistence type="predicted"/>
<keyword evidence="2" id="KW-1185">Reference proteome</keyword>
<dbReference type="Pfam" id="PF13715">
    <property type="entry name" value="CarbopepD_reg_2"/>
    <property type="match status" value="1"/>
</dbReference>
<evidence type="ECO:0000313" key="1">
    <source>
        <dbReference type="EMBL" id="MBC5623403.1"/>
    </source>
</evidence>
<dbReference type="SUPFAM" id="SSF49464">
    <property type="entry name" value="Carboxypeptidase regulatory domain-like"/>
    <property type="match status" value="2"/>
</dbReference>
<dbReference type="InterPro" id="IPR008969">
    <property type="entry name" value="CarboxyPept-like_regulatory"/>
</dbReference>
<sequence length="250" mass="28199">MNNWGLAPKVLGIERHRLQTDGEGGSTLVAFHGCPLRCRYCLNPQSRDEVCVGEEEIVVKGRVTDSVGNPLVSAHIVEKGTTRGTCSDKDGCFKLRVSGRLPICISYVGYETKEVWVPKCGFSDLRVVLNTEVIALNEIELDNYLRVHKKYVLTGAVVTMGASPLQADGTFRVEGRVVDENGIPLLGVEIYRKRCKKEIHVCYVKHKGEFEFPLKRRRQLWFVKEGYLPQKVKVKKKNAKGLQVVLKREE</sequence>
<comment type="caution">
    <text evidence="1">The sequence shown here is derived from an EMBL/GenBank/DDBJ whole genome shotgun (WGS) entry which is preliminary data.</text>
</comment>
<dbReference type="Proteomes" id="UP000646484">
    <property type="component" value="Unassembled WGS sequence"/>
</dbReference>
<dbReference type="Gene3D" id="3.20.20.70">
    <property type="entry name" value="Aldolase class I"/>
    <property type="match status" value="1"/>
</dbReference>
<reference evidence="1 2" key="1">
    <citation type="submission" date="2020-08" db="EMBL/GenBank/DDBJ databases">
        <title>Genome public.</title>
        <authorList>
            <person name="Liu C."/>
            <person name="Sun Q."/>
        </authorList>
    </citation>
    <scope>NUCLEOTIDE SEQUENCE [LARGE SCALE GENOMIC DNA]</scope>
    <source>
        <strain evidence="1 2">NSJ-56</strain>
    </source>
</reference>
<organism evidence="1 2">
    <name type="scientific">Butyricimonas hominis</name>
    <dbReference type="NCBI Taxonomy" id="2763032"/>
    <lineage>
        <taxon>Bacteria</taxon>
        <taxon>Pseudomonadati</taxon>
        <taxon>Bacteroidota</taxon>
        <taxon>Bacteroidia</taxon>
        <taxon>Bacteroidales</taxon>
        <taxon>Odoribacteraceae</taxon>
        <taxon>Butyricimonas</taxon>
    </lineage>
</organism>
<accession>A0ABR7D607</accession>
<protein>
    <submittedName>
        <fullName evidence="1">Carboxypeptidase-like regulatory domain-containing protein</fullName>
    </submittedName>
</protein>
<evidence type="ECO:0000313" key="2">
    <source>
        <dbReference type="Proteomes" id="UP000646484"/>
    </source>
</evidence>
<name>A0ABR7D607_9BACT</name>